<dbReference type="PANTHER" id="PTHR32432">
    <property type="entry name" value="CELL DIVISION PROTEIN FTSA-RELATED"/>
    <property type="match status" value="1"/>
</dbReference>
<evidence type="ECO:0000256" key="4">
    <source>
        <dbReference type="ARBA" id="ARBA00023306"/>
    </source>
</evidence>
<dbReference type="PANTHER" id="PTHR32432:SF4">
    <property type="entry name" value="CELL DIVISION PROTEIN FTSA"/>
    <property type="match status" value="1"/>
</dbReference>
<dbReference type="EMBL" id="PEZW01000018">
    <property type="protein sequence ID" value="PIS07629.1"/>
    <property type="molecule type" value="Genomic_DNA"/>
</dbReference>
<protein>
    <recommendedName>
        <fullName evidence="5 6">Cell division protein FtsA</fullName>
    </recommendedName>
</protein>
<reference evidence="9" key="1">
    <citation type="submission" date="2017-09" db="EMBL/GenBank/DDBJ databases">
        <title>Depth-based differentiation of microbial function through sediment-hosted aquifers and enrichment of novel symbionts in the deep terrestrial subsurface.</title>
        <authorList>
            <person name="Probst A.J."/>
            <person name="Ladd B."/>
            <person name="Jarett J.K."/>
            <person name="Geller-Mcgrath D.E."/>
            <person name="Sieber C.M.K."/>
            <person name="Emerson J.B."/>
            <person name="Anantharaman K."/>
            <person name="Thomas B.C."/>
            <person name="Malmstrom R."/>
            <person name="Stieglmeier M."/>
            <person name="Klingl A."/>
            <person name="Woyke T."/>
            <person name="Ryan C.M."/>
            <person name="Banfield J.F."/>
        </authorList>
    </citation>
    <scope>NUCLEOTIDE SEQUENCE [LARGE SCALE GENOMIC DNA]</scope>
</reference>
<proteinExistence type="inferred from homology"/>
<comment type="subunit">
    <text evidence="5">Self-interacts. Interacts with FtsZ.</text>
</comment>
<gene>
    <name evidence="5 8" type="primary">ftsA</name>
    <name evidence="8" type="ORF">COT78_02935</name>
</gene>
<dbReference type="SMART" id="SM00842">
    <property type="entry name" value="FtsA"/>
    <property type="match status" value="1"/>
</dbReference>
<dbReference type="CDD" id="cd24048">
    <property type="entry name" value="ASKHA_NBD_FtsA"/>
    <property type="match status" value="1"/>
</dbReference>
<dbReference type="InterPro" id="IPR003494">
    <property type="entry name" value="SHS2_FtsA"/>
</dbReference>
<dbReference type="Pfam" id="PF14450">
    <property type="entry name" value="FtsA"/>
    <property type="match status" value="1"/>
</dbReference>
<comment type="caution">
    <text evidence="8">The sequence shown here is derived from an EMBL/GenBank/DDBJ whole genome shotgun (WGS) entry which is preliminary data.</text>
</comment>
<name>A0A2H0W6C0_9BACT</name>
<dbReference type="PIRSF" id="PIRSF003101">
    <property type="entry name" value="FtsA"/>
    <property type="match status" value="1"/>
</dbReference>
<dbReference type="InterPro" id="IPR043129">
    <property type="entry name" value="ATPase_NBD"/>
</dbReference>
<dbReference type="SUPFAM" id="SSF53067">
    <property type="entry name" value="Actin-like ATPase domain"/>
    <property type="match status" value="2"/>
</dbReference>
<keyword evidence="3 5" id="KW-0472">Membrane</keyword>
<evidence type="ECO:0000256" key="6">
    <source>
        <dbReference type="PIRNR" id="PIRNR003101"/>
    </source>
</evidence>
<keyword evidence="4 5" id="KW-0131">Cell cycle</keyword>
<evidence type="ECO:0000313" key="9">
    <source>
        <dbReference type="Proteomes" id="UP000231382"/>
    </source>
</evidence>
<evidence type="ECO:0000256" key="2">
    <source>
        <dbReference type="ARBA" id="ARBA00022618"/>
    </source>
</evidence>
<evidence type="ECO:0000259" key="7">
    <source>
        <dbReference type="SMART" id="SM00842"/>
    </source>
</evidence>
<evidence type="ECO:0000256" key="1">
    <source>
        <dbReference type="ARBA" id="ARBA00022475"/>
    </source>
</evidence>
<accession>A0A2H0W6C0</accession>
<comment type="similarity">
    <text evidence="5 6">Belongs to the FtsA/MreB family.</text>
</comment>
<dbReference type="GO" id="GO:0043093">
    <property type="term" value="P:FtsZ-dependent cytokinesis"/>
    <property type="evidence" value="ECO:0007669"/>
    <property type="project" value="UniProtKB-UniRule"/>
</dbReference>
<dbReference type="NCBIfam" id="TIGR01174">
    <property type="entry name" value="ftsA"/>
    <property type="match status" value="1"/>
</dbReference>
<keyword evidence="2 5" id="KW-0132">Cell division</keyword>
<feature type="domain" description="SHS2" evidence="7">
    <location>
        <begin position="31"/>
        <end position="218"/>
    </location>
</feature>
<dbReference type="Proteomes" id="UP000231382">
    <property type="component" value="Unassembled WGS sequence"/>
</dbReference>
<evidence type="ECO:0000256" key="3">
    <source>
        <dbReference type="ARBA" id="ARBA00023136"/>
    </source>
</evidence>
<dbReference type="Gene3D" id="3.30.420.40">
    <property type="match status" value="1"/>
</dbReference>
<dbReference type="GO" id="GO:0032153">
    <property type="term" value="C:cell division site"/>
    <property type="evidence" value="ECO:0007669"/>
    <property type="project" value="UniProtKB-UniRule"/>
</dbReference>
<dbReference type="Pfam" id="PF02491">
    <property type="entry name" value="SHS2_FTSA"/>
    <property type="match status" value="1"/>
</dbReference>
<comment type="subcellular location">
    <subcellularLocation>
        <location evidence="5">Cell membrane</location>
        <topology evidence="5">Peripheral membrane protein</topology>
        <orientation evidence="5">Cytoplasmic side</orientation>
    </subcellularLocation>
    <text evidence="5">Localizes to the Z ring in an FtsZ-dependent manner. Targeted to the membrane through a conserved C-terminal amphipathic helix.</text>
</comment>
<dbReference type="Gene3D" id="3.30.1490.110">
    <property type="match status" value="1"/>
</dbReference>
<dbReference type="HAMAP" id="MF_02033">
    <property type="entry name" value="FtsA"/>
    <property type="match status" value="1"/>
</dbReference>
<organism evidence="8 9">
    <name type="scientific">Candidatus Berkelbacteria bacterium CG10_big_fil_rev_8_21_14_0_10_43_13</name>
    <dbReference type="NCBI Taxonomy" id="1974514"/>
    <lineage>
        <taxon>Bacteria</taxon>
        <taxon>Candidatus Berkelbacteria</taxon>
    </lineage>
</organism>
<dbReference type="InterPro" id="IPR020823">
    <property type="entry name" value="Cell_div_FtsA"/>
</dbReference>
<sequence length="435" mass="46314">MAYELIGLPAYKLTSLQLTRTGGLVREANISVGIDIGDTKVVTCVGKLDNGEIDIVGIGKHPNNGIRKGIIVDIEETVSSISASLEEAERTAGVPIESAVIGITGPSVECEQSKGVIAISRQDGEITSEDLVRVVDAAKAIPSRPNREILHVIPINFIVDGTEVVKDPVGMTGIRLEVVANIISTSSSSVKSLARSVQQAGVNISDVVFSPLSTAKVLLSGRQMDIGVILVDIGASTTSYAVFEEGELVTCGVVPVGSTHITNDIAIGLRINIDLAETIKLKYGYALPDKIDEKEELDLAKLDKSEDEKVNLRYIAEIIEARLNEIFNLISDNLTRVNCNTSLPGGVIITGGGAKIEGIVELTKEVLRLPAQVGKPVPEISGLIDKLTDPIYSTTIGLMIWGKDRHPGGNSINLDIPGLNSVVSRFKSVFKKILP</sequence>
<dbReference type="InterPro" id="IPR050696">
    <property type="entry name" value="FtsA/MreB"/>
</dbReference>
<evidence type="ECO:0000256" key="5">
    <source>
        <dbReference type="HAMAP-Rule" id="MF_02033"/>
    </source>
</evidence>
<dbReference type="GO" id="GO:0009898">
    <property type="term" value="C:cytoplasmic side of plasma membrane"/>
    <property type="evidence" value="ECO:0007669"/>
    <property type="project" value="UniProtKB-UniRule"/>
</dbReference>
<keyword evidence="1 5" id="KW-1003">Cell membrane</keyword>
<comment type="function">
    <text evidence="5 6">Cell division protein that is involved in the assembly of the Z ring. May serve as a membrane anchor for the Z ring.</text>
</comment>
<evidence type="ECO:0000313" key="8">
    <source>
        <dbReference type="EMBL" id="PIS07629.1"/>
    </source>
</evidence>
<dbReference type="AlphaFoldDB" id="A0A2H0W6C0"/>